<dbReference type="Proteomes" id="UP000008062">
    <property type="component" value="Chromosome 16"/>
</dbReference>
<name>F9XR88_ZYMTI</name>
<evidence type="ECO:0000313" key="2">
    <source>
        <dbReference type="EMBL" id="EGP82253.1"/>
    </source>
</evidence>
<dbReference type="RefSeq" id="XP_003847277.1">
    <property type="nucleotide sequence ID" value="XM_003847229.1"/>
</dbReference>
<gene>
    <name evidence="2" type="ORF">MYCGRDRAFT_97747</name>
</gene>
<reference evidence="2 3" key="1">
    <citation type="journal article" date="2011" name="PLoS Genet.">
        <title>Finished genome of the fungal wheat pathogen Mycosphaerella graminicola reveals dispensome structure, chromosome plasticity, and stealth pathogenesis.</title>
        <authorList>
            <person name="Goodwin S.B."/>
            <person name="Ben M'barek S."/>
            <person name="Dhillon B."/>
            <person name="Wittenberg A.H.J."/>
            <person name="Crane C.F."/>
            <person name="Hane J.K."/>
            <person name="Foster A.J."/>
            <person name="Van der Lee T.A.J."/>
            <person name="Grimwood J."/>
            <person name="Aerts A."/>
            <person name="Antoniw J."/>
            <person name="Bailey A."/>
            <person name="Bluhm B."/>
            <person name="Bowler J."/>
            <person name="Bristow J."/>
            <person name="van der Burgt A."/>
            <person name="Canto-Canche B."/>
            <person name="Churchill A.C.L."/>
            <person name="Conde-Ferraez L."/>
            <person name="Cools H.J."/>
            <person name="Coutinho P.M."/>
            <person name="Csukai M."/>
            <person name="Dehal P."/>
            <person name="De Wit P."/>
            <person name="Donzelli B."/>
            <person name="van de Geest H.C."/>
            <person name="van Ham R.C.H.J."/>
            <person name="Hammond-Kosack K.E."/>
            <person name="Henrissat B."/>
            <person name="Kilian A."/>
            <person name="Kobayashi A.K."/>
            <person name="Koopmann E."/>
            <person name="Kourmpetis Y."/>
            <person name="Kuzniar A."/>
            <person name="Lindquist E."/>
            <person name="Lombard V."/>
            <person name="Maliepaard C."/>
            <person name="Martins N."/>
            <person name="Mehrabi R."/>
            <person name="Nap J.P.H."/>
            <person name="Ponomarenko A."/>
            <person name="Rudd J.J."/>
            <person name="Salamov A."/>
            <person name="Schmutz J."/>
            <person name="Schouten H.J."/>
            <person name="Shapiro H."/>
            <person name="Stergiopoulos I."/>
            <person name="Torriani S.F.F."/>
            <person name="Tu H."/>
            <person name="de Vries R.P."/>
            <person name="Waalwijk C."/>
            <person name="Ware S.B."/>
            <person name="Wiebenga A."/>
            <person name="Zwiers L.-H."/>
            <person name="Oliver R.P."/>
            <person name="Grigoriev I.V."/>
            <person name="Kema G.H.J."/>
        </authorList>
    </citation>
    <scope>NUCLEOTIDE SEQUENCE [LARGE SCALE GENOMIC DNA]</scope>
    <source>
        <strain evidence="3">CBS 115943 / IPO323</strain>
    </source>
</reference>
<proteinExistence type="predicted"/>
<keyword evidence="3" id="KW-1185">Reference proteome</keyword>
<sequence length="130" mass="14166">MSSLKREGPKAQGIEMENGTCATYCAVQLSPRTVQSSRVRLHGISRSFTGSRKGRRGRSEEDDYGDSPEAGSPLLDLDVLQEIREHNFGKTGSDATPEAAITESIATLLHPTMARVLIHMNTCRVPAVRV</sequence>
<accession>F9XR88</accession>
<dbReference type="EMBL" id="CM001211">
    <property type="protein sequence ID" value="EGP82253.1"/>
    <property type="molecule type" value="Genomic_DNA"/>
</dbReference>
<dbReference type="InParanoid" id="F9XR88"/>
<dbReference type="AlphaFoldDB" id="F9XR88"/>
<evidence type="ECO:0000256" key="1">
    <source>
        <dbReference type="SAM" id="MobiDB-lite"/>
    </source>
</evidence>
<organism evidence="2 3">
    <name type="scientific">Zymoseptoria tritici (strain CBS 115943 / IPO323)</name>
    <name type="common">Speckled leaf blotch fungus</name>
    <name type="synonym">Septoria tritici</name>
    <dbReference type="NCBI Taxonomy" id="336722"/>
    <lineage>
        <taxon>Eukaryota</taxon>
        <taxon>Fungi</taxon>
        <taxon>Dikarya</taxon>
        <taxon>Ascomycota</taxon>
        <taxon>Pezizomycotina</taxon>
        <taxon>Dothideomycetes</taxon>
        <taxon>Dothideomycetidae</taxon>
        <taxon>Mycosphaerellales</taxon>
        <taxon>Mycosphaerellaceae</taxon>
        <taxon>Zymoseptoria</taxon>
    </lineage>
</organism>
<evidence type="ECO:0000313" key="3">
    <source>
        <dbReference type="Proteomes" id="UP000008062"/>
    </source>
</evidence>
<dbReference type="GeneID" id="13399893"/>
<protein>
    <submittedName>
        <fullName evidence="2">Uncharacterized protein</fullName>
    </submittedName>
</protein>
<feature type="region of interest" description="Disordered" evidence="1">
    <location>
        <begin position="36"/>
        <end position="73"/>
    </location>
</feature>
<dbReference type="HOGENOM" id="CLU_1939767_0_0_1"/>
<dbReference type="KEGG" id="ztr:MYCGRDRAFT_97747"/>